<dbReference type="Pfam" id="PF14397">
    <property type="entry name" value="ATPgrasp_ST"/>
    <property type="match status" value="1"/>
</dbReference>
<keyword evidence="4" id="KW-1185">Reference proteome</keyword>
<dbReference type="InterPro" id="IPR039523">
    <property type="entry name" value="RimK-rel_E_lig_ATP-grasp"/>
</dbReference>
<dbReference type="RefSeq" id="WP_320500096.1">
    <property type="nucleotide sequence ID" value="NZ_JAXCLX010000001.1"/>
</dbReference>
<evidence type="ECO:0000313" key="3">
    <source>
        <dbReference type="EMBL" id="MDY0871666.1"/>
    </source>
</evidence>
<keyword evidence="1" id="KW-1133">Transmembrane helix</keyword>
<dbReference type="Gene3D" id="3.30.470.20">
    <property type="entry name" value="ATP-grasp fold, B domain"/>
    <property type="match status" value="1"/>
</dbReference>
<dbReference type="EMBL" id="JAXCLX010000001">
    <property type="protein sequence ID" value="MDY0871666.1"/>
    <property type="molecule type" value="Genomic_DNA"/>
</dbReference>
<evidence type="ECO:0000313" key="4">
    <source>
        <dbReference type="Proteomes" id="UP001271769"/>
    </source>
</evidence>
<name>A0ABU5DYM7_9PROT</name>
<keyword evidence="1" id="KW-0812">Transmembrane</keyword>
<protein>
    <submittedName>
        <fullName evidence="3">Sugar-transfer associated ATP-grasp domain-containing protein</fullName>
    </submittedName>
</protein>
<reference evidence="3 4" key="1">
    <citation type="journal article" date="2013" name="Antonie Van Leeuwenhoek">
        <title>Dongia rigui sp. nov., isolated from freshwater of a large wetland in Korea.</title>
        <authorList>
            <person name="Baik K.S."/>
            <person name="Hwang Y.M."/>
            <person name="Choi J.S."/>
            <person name="Kwon J."/>
            <person name="Seong C.N."/>
        </authorList>
    </citation>
    <scope>NUCLEOTIDE SEQUENCE [LARGE SCALE GENOMIC DNA]</scope>
    <source>
        <strain evidence="3 4">04SU4-P</strain>
    </source>
</reference>
<accession>A0ABU5DYM7</accession>
<dbReference type="SUPFAM" id="SSF56059">
    <property type="entry name" value="Glutathione synthetase ATP-binding domain-like"/>
    <property type="match status" value="1"/>
</dbReference>
<evidence type="ECO:0000256" key="1">
    <source>
        <dbReference type="SAM" id="Phobius"/>
    </source>
</evidence>
<gene>
    <name evidence="3" type="ORF">SMD31_07020</name>
</gene>
<evidence type="ECO:0000259" key="2">
    <source>
        <dbReference type="Pfam" id="PF14397"/>
    </source>
</evidence>
<organism evidence="3 4">
    <name type="scientific">Dongia rigui</name>
    <dbReference type="NCBI Taxonomy" id="940149"/>
    <lineage>
        <taxon>Bacteria</taxon>
        <taxon>Pseudomonadati</taxon>
        <taxon>Pseudomonadota</taxon>
        <taxon>Alphaproteobacteria</taxon>
        <taxon>Rhodospirillales</taxon>
        <taxon>Dongiaceae</taxon>
        <taxon>Dongia</taxon>
    </lineage>
</organism>
<proteinExistence type="predicted"/>
<feature type="domain" description="Alpha-L-glutamate ligase-related protein ATP-grasp" evidence="2">
    <location>
        <begin position="152"/>
        <end position="393"/>
    </location>
</feature>
<keyword evidence="1" id="KW-0472">Membrane</keyword>
<feature type="transmembrane region" description="Helical" evidence="1">
    <location>
        <begin position="55"/>
        <end position="74"/>
    </location>
</feature>
<comment type="caution">
    <text evidence="3">The sequence shown here is derived from an EMBL/GenBank/DDBJ whole genome shotgun (WGS) entry which is preliminary data.</text>
</comment>
<sequence>MTTKILNGTKITAQMMPPPLPLAWVPLANATGTVDALHHAHYRAIWQSRGIFDRLMIVALLALWPVFTLVRIILATVPHAGMARAASGKGILRQAWEQLVLAARFGFRPDYYYKLELYLPQCYARAAGYVHRFATKDTLYRLLKPPAGTTTPLSDKVGFAQYAASKGIKVAPVIAAFAKGRIVGTSRDLPPKDLFIKRTRGRGGSRAELWRYADGRYRHQDGLECDAAGLLSRLSTLSKREPYLVQERLVNDPALRDLAQDALATVRVVTAINEEGAAEAIRAVFRMPSRKGSIVDNYHAGGIAAAVDLTTGRLGAATDKGFLKSVGWVDRHPVSGALIKDRVLPHWPEMLALVLDAHQAFADRAIIGWDVALTDQGLVIIEGNAASDTDIIQRCHRAPLSETRYPDLMYWHIMRAGRLDQP</sequence>
<dbReference type="Proteomes" id="UP001271769">
    <property type="component" value="Unassembled WGS sequence"/>
</dbReference>